<keyword evidence="5 6" id="KW-0472">Membrane</keyword>
<keyword evidence="9" id="KW-1185">Reference proteome</keyword>
<dbReference type="InterPro" id="IPR011701">
    <property type="entry name" value="MFS"/>
</dbReference>
<feature type="transmembrane region" description="Helical" evidence="6">
    <location>
        <begin position="358"/>
        <end position="376"/>
    </location>
</feature>
<feature type="transmembrane region" description="Helical" evidence="6">
    <location>
        <begin position="292"/>
        <end position="315"/>
    </location>
</feature>
<evidence type="ECO:0000313" key="8">
    <source>
        <dbReference type="EMBL" id="TFD98644.1"/>
    </source>
</evidence>
<proteinExistence type="predicted"/>
<dbReference type="OrthoDB" id="9788453at2"/>
<evidence type="ECO:0000256" key="4">
    <source>
        <dbReference type="ARBA" id="ARBA00022989"/>
    </source>
</evidence>
<evidence type="ECO:0000313" key="9">
    <source>
        <dbReference type="Proteomes" id="UP000297861"/>
    </source>
</evidence>
<keyword evidence="3 6" id="KW-0812">Transmembrane</keyword>
<feature type="transmembrane region" description="Helical" evidence="6">
    <location>
        <begin position="156"/>
        <end position="175"/>
    </location>
</feature>
<dbReference type="GO" id="GO:0022857">
    <property type="term" value="F:transmembrane transporter activity"/>
    <property type="evidence" value="ECO:0007669"/>
    <property type="project" value="InterPro"/>
</dbReference>
<sequence length="383" mass="41146">MRKSIFALALGTLGLGMSEFGMMGMLPDIAKDLSISIPQAGHFISAYAIGVAVGAPILVLFARNISLKKTLLMLVCIYFIGNLCFALSSNYWLNLVFRFISGLPHGAYFGVGSIVAQKVAKEGRETSAVAGMVSGMTFANLVGVPMGTFISHQFSWQITYSIIAFIALIIFYFIYKWIPALAPLPDTGLKGQFRFLKNKAPWLIIIATIMGNGGIFCWYSYVNPVMTNCSRFAESSMTGVMMFAGLGMVLGNIISGGLSDKFSPAKVGTATQGLVVILLAAIFLLAEIQWASFLLMFLTTGCLFALSAPQQILLLENSKGGEMLGAACVQVAFNLGNAIGAFLGGIPIEQNYSERYSAIPGIFLAAIGFITFLYYTKISKAKA</sequence>
<dbReference type="NCBIfam" id="NF007498">
    <property type="entry name" value="PRK10091.1"/>
    <property type="match status" value="1"/>
</dbReference>
<evidence type="ECO:0000256" key="5">
    <source>
        <dbReference type="ARBA" id="ARBA00023136"/>
    </source>
</evidence>
<accession>A0A4Y8L908</accession>
<feature type="transmembrane region" description="Helical" evidence="6">
    <location>
        <begin position="327"/>
        <end position="346"/>
    </location>
</feature>
<evidence type="ECO:0000259" key="7">
    <source>
        <dbReference type="PROSITE" id="PS50850"/>
    </source>
</evidence>
<dbReference type="InterPro" id="IPR050189">
    <property type="entry name" value="MFS_Efflux_Transporters"/>
</dbReference>
<gene>
    <name evidence="8" type="primary">araJ</name>
    <name evidence="8" type="ORF">E2605_00735</name>
</gene>
<dbReference type="SUPFAM" id="SSF103473">
    <property type="entry name" value="MFS general substrate transporter"/>
    <property type="match status" value="1"/>
</dbReference>
<dbReference type="GO" id="GO:0005886">
    <property type="term" value="C:plasma membrane"/>
    <property type="evidence" value="ECO:0007669"/>
    <property type="project" value="UniProtKB-SubCell"/>
</dbReference>
<feature type="transmembrane region" description="Helical" evidence="6">
    <location>
        <begin position="128"/>
        <end position="150"/>
    </location>
</feature>
<feature type="transmembrane region" description="Helical" evidence="6">
    <location>
        <begin position="267"/>
        <end position="286"/>
    </location>
</feature>
<dbReference type="PANTHER" id="PTHR43124:SF6">
    <property type="entry name" value="TRANSPORTER ARAJ-RELATED"/>
    <property type="match status" value="1"/>
</dbReference>
<organism evidence="8 9">
    <name type="scientific">Dysgonomonas capnocytophagoides</name>
    <dbReference type="NCBI Taxonomy" id="45254"/>
    <lineage>
        <taxon>Bacteria</taxon>
        <taxon>Pseudomonadati</taxon>
        <taxon>Bacteroidota</taxon>
        <taxon>Bacteroidia</taxon>
        <taxon>Bacteroidales</taxon>
        <taxon>Dysgonomonadaceae</taxon>
        <taxon>Dysgonomonas</taxon>
    </lineage>
</organism>
<dbReference type="InterPro" id="IPR036259">
    <property type="entry name" value="MFS_trans_sf"/>
</dbReference>
<evidence type="ECO:0000256" key="6">
    <source>
        <dbReference type="SAM" id="Phobius"/>
    </source>
</evidence>
<keyword evidence="4 6" id="KW-1133">Transmembrane helix</keyword>
<dbReference type="RefSeq" id="WP_134435195.1">
    <property type="nucleotide sequence ID" value="NZ_SOML01000001.1"/>
</dbReference>
<dbReference type="Proteomes" id="UP000297861">
    <property type="component" value="Unassembled WGS sequence"/>
</dbReference>
<dbReference type="PROSITE" id="PS50850">
    <property type="entry name" value="MFS"/>
    <property type="match status" value="1"/>
</dbReference>
<comment type="subcellular location">
    <subcellularLocation>
        <location evidence="1">Cell membrane</location>
        <topology evidence="1">Multi-pass membrane protein</topology>
    </subcellularLocation>
</comment>
<protein>
    <submittedName>
        <fullName evidence="8">MFS transporter AraJ</fullName>
    </submittedName>
</protein>
<dbReference type="InterPro" id="IPR020846">
    <property type="entry name" value="MFS_dom"/>
</dbReference>
<comment type="caution">
    <text evidence="8">The sequence shown here is derived from an EMBL/GenBank/DDBJ whole genome shotgun (WGS) entry which is preliminary data.</text>
</comment>
<evidence type="ECO:0000256" key="2">
    <source>
        <dbReference type="ARBA" id="ARBA00022475"/>
    </source>
</evidence>
<evidence type="ECO:0000256" key="3">
    <source>
        <dbReference type="ARBA" id="ARBA00022692"/>
    </source>
</evidence>
<evidence type="ECO:0000256" key="1">
    <source>
        <dbReference type="ARBA" id="ARBA00004651"/>
    </source>
</evidence>
<feature type="transmembrane region" description="Helical" evidence="6">
    <location>
        <begin position="200"/>
        <end position="221"/>
    </location>
</feature>
<dbReference type="AlphaFoldDB" id="A0A4Y8L908"/>
<feature type="domain" description="Major facilitator superfamily (MFS) profile" evidence="7">
    <location>
        <begin position="4"/>
        <end position="380"/>
    </location>
</feature>
<dbReference type="PANTHER" id="PTHR43124">
    <property type="entry name" value="PURINE EFFLUX PUMP PBUE"/>
    <property type="match status" value="1"/>
</dbReference>
<feature type="transmembrane region" description="Helical" evidence="6">
    <location>
        <begin position="44"/>
        <end position="62"/>
    </location>
</feature>
<dbReference type="Gene3D" id="1.20.1250.20">
    <property type="entry name" value="MFS general substrate transporter like domains"/>
    <property type="match status" value="2"/>
</dbReference>
<name>A0A4Y8L908_9BACT</name>
<dbReference type="CDD" id="cd17324">
    <property type="entry name" value="MFS_NepI_like"/>
    <property type="match status" value="1"/>
</dbReference>
<keyword evidence="2" id="KW-1003">Cell membrane</keyword>
<dbReference type="Pfam" id="PF07690">
    <property type="entry name" value="MFS_1"/>
    <property type="match status" value="1"/>
</dbReference>
<feature type="transmembrane region" description="Helical" evidence="6">
    <location>
        <begin position="236"/>
        <end position="255"/>
    </location>
</feature>
<feature type="transmembrane region" description="Helical" evidence="6">
    <location>
        <begin position="71"/>
        <end position="89"/>
    </location>
</feature>
<reference evidence="8 9" key="1">
    <citation type="submission" date="2019-03" db="EMBL/GenBank/DDBJ databases">
        <title>San Antonio Military Medical Center submission to MRSN (WRAIR), pending publication.</title>
        <authorList>
            <person name="Blyth D.M."/>
            <person name="Mccarthy S.L."/>
            <person name="Schall S.E."/>
            <person name="Stam J.A."/>
            <person name="Ong A.C."/>
            <person name="Mcgann P.T."/>
        </authorList>
    </citation>
    <scope>NUCLEOTIDE SEQUENCE [LARGE SCALE GENOMIC DNA]</scope>
    <source>
        <strain evidence="8 9">MRSN571793</strain>
    </source>
</reference>
<dbReference type="EMBL" id="SOML01000001">
    <property type="protein sequence ID" value="TFD98644.1"/>
    <property type="molecule type" value="Genomic_DNA"/>
</dbReference>